<dbReference type="OMA" id="CRRMKEV"/>
<accession>A0A1M8A8T0</accession>
<dbReference type="Proteomes" id="UP000186303">
    <property type="component" value="Chromosome 5"/>
</dbReference>
<evidence type="ECO:0000256" key="8">
    <source>
        <dbReference type="ARBA" id="ARBA00023136"/>
    </source>
</evidence>
<evidence type="ECO:0000256" key="4">
    <source>
        <dbReference type="ARBA" id="ARBA00022753"/>
    </source>
</evidence>
<dbReference type="SUPFAM" id="SSF64268">
    <property type="entry name" value="PX domain"/>
    <property type="match status" value="1"/>
</dbReference>
<dbReference type="PANTHER" id="PTHR46979:SF2">
    <property type="entry name" value="SORTING NEXIN-41"/>
    <property type="match status" value="1"/>
</dbReference>
<reference evidence="12" key="1">
    <citation type="journal article" date="2017" name="Nucleic Acids Res.">
        <title>Proteogenomics produces comprehensive and highly accurate protein-coding gene annotation in a complete genome assembly of Malassezia sympodialis.</title>
        <authorList>
            <person name="Zhu Y."/>
            <person name="Engstroem P.G."/>
            <person name="Tellgren-Roth C."/>
            <person name="Baudo C.D."/>
            <person name="Kennell J.C."/>
            <person name="Sun S."/>
            <person name="Billmyre R.B."/>
            <person name="Schroeder M.S."/>
            <person name="Andersson A."/>
            <person name="Holm T."/>
            <person name="Sigurgeirsson B."/>
            <person name="Wu G."/>
            <person name="Sankaranarayanan S.R."/>
            <person name="Siddharthan R."/>
            <person name="Sanyal K."/>
            <person name="Lundeberg J."/>
            <person name="Nystedt B."/>
            <person name="Boekhout T."/>
            <person name="Dawson T.L. Jr."/>
            <person name="Heitman J."/>
            <person name="Scheynius A."/>
            <person name="Lehtioe J."/>
        </authorList>
    </citation>
    <scope>NUCLEOTIDE SEQUENCE [LARGE SCALE GENOMIC DNA]</scope>
    <source>
        <strain evidence="12">ATCC 42132</strain>
    </source>
</reference>
<protein>
    <submittedName>
        <fullName evidence="11">Similar to S.cerevisiae protein ATG20 (Sorting nexin family member)</fullName>
    </submittedName>
</protein>
<keyword evidence="12" id="KW-1185">Reference proteome</keyword>
<dbReference type="Gene3D" id="1.20.1270.60">
    <property type="entry name" value="Arfaptin homology (AH) domain/BAR domain"/>
    <property type="match status" value="2"/>
</dbReference>
<dbReference type="Pfam" id="PF00787">
    <property type="entry name" value="PX"/>
    <property type="match status" value="1"/>
</dbReference>
<dbReference type="InterPro" id="IPR044106">
    <property type="entry name" value="PX_Snx41/Atg20"/>
</dbReference>
<dbReference type="OrthoDB" id="289314at2759"/>
<evidence type="ECO:0000313" key="11">
    <source>
        <dbReference type="EMBL" id="SHO78886.1"/>
    </source>
</evidence>
<evidence type="ECO:0000256" key="3">
    <source>
        <dbReference type="ARBA" id="ARBA00022448"/>
    </source>
</evidence>
<dbReference type="InterPro" id="IPR036871">
    <property type="entry name" value="PX_dom_sf"/>
</dbReference>
<dbReference type="GO" id="GO:0010008">
    <property type="term" value="C:endosome membrane"/>
    <property type="evidence" value="ECO:0007669"/>
    <property type="project" value="UniProtKB-SubCell"/>
</dbReference>
<dbReference type="AlphaFoldDB" id="A0A1M8A8T0"/>
<evidence type="ECO:0000313" key="12">
    <source>
        <dbReference type="Proteomes" id="UP000186303"/>
    </source>
</evidence>
<organism evidence="11 12">
    <name type="scientific">Malassezia sympodialis (strain ATCC 42132)</name>
    <name type="common">Atopic eczema-associated yeast</name>
    <dbReference type="NCBI Taxonomy" id="1230383"/>
    <lineage>
        <taxon>Eukaryota</taxon>
        <taxon>Fungi</taxon>
        <taxon>Dikarya</taxon>
        <taxon>Basidiomycota</taxon>
        <taxon>Ustilaginomycotina</taxon>
        <taxon>Malasseziomycetes</taxon>
        <taxon>Malasseziales</taxon>
        <taxon>Malasseziaceae</taxon>
        <taxon>Malassezia</taxon>
    </lineage>
</organism>
<gene>
    <name evidence="11" type="ORF">MSYG_3234</name>
</gene>
<keyword evidence="5" id="KW-0653">Protein transport</keyword>
<dbReference type="Gene3D" id="3.30.1520.10">
    <property type="entry name" value="Phox-like domain"/>
    <property type="match status" value="1"/>
</dbReference>
<dbReference type="InterPro" id="IPR027267">
    <property type="entry name" value="AH/BAR_dom_sf"/>
</dbReference>
<feature type="compositionally biased region" description="Pro residues" evidence="9">
    <location>
        <begin position="396"/>
        <end position="406"/>
    </location>
</feature>
<feature type="region of interest" description="Disordered" evidence="9">
    <location>
        <begin position="378"/>
        <end position="430"/>
    </location>
</feature>
<evidence type="ECO:0000256" key="6">
    <source>
        <dbReference type="ARBA" id="ARBA00023006"/>
    </source>
</evidence>
<keyword evidence="6" id="KW-0072">Autophagy</keyword>
<comment type="similarity">
    <text evidence="2">Belongs to the sorting nexin family.</text>
</comment>
<dbReference type="PROSITE" id="PS50195">
    <property type="entry name" value="PX"/>
    <property type="match status" value="1"/>
</dbReference>
<dbReference type="GO" id="GO:0035091">
    <property type="term" value="F:phosphatidylinositol binding"/>
    <property type="evidence" value="ECO:0007669"/>
    <property type="project" value="InterPro"/>
</dbReference>
<name>A0A1M8A8T0_MALS4</name>
<keyword evidence="3" id="KW-0813">Transport</keyword>
<keyword evidence="4" id="KW-0967">Endosome</keyword>
<evidence type="ECO:0000256" key="2">
    <source>
        <dbReference type="ARBA" id="ARBA00010883"/>
    </source>
</evidence>
<dbReference type="InterPro" id="IPR051079">
    <property type="entry name" value="Sorting_Nexin_Autophagy"/>
</dbReference>
<dbReference type="GO" id="GO:0015031">
    <property type="term" value="P:protein transport"/>
    <property type="evidence" value="ECO:0007669"/>
    <property type="project" value="UniProtKB-KW"/>
</dbReference>
<dbReference type="SMART" id="SM00312">
    <property type="entry name" value="PX"/>
    <property type="match status" value="1"/>
</dbReference>
<dbReference type="PANTHER" id="PTHR46979">
    <property type="entry name" value="SORTING NEXIN-41"/>
    <property type="match status" value="1"/>
</dbReference>
<dbReference type="STRING" id="1230383.A0A1M8A8T0"/>
<dbReference type="GO" id="GO:0042147">
    <property type="term" value="P:retrograde transport, endosome to Golgi"/>
    <property type="evidence" value="ECO:0007669"/>
    <property type="project" value="InterPro"/>
</dbReference>
<evidence type="ECO:0000256" key="7">
    <source>
        <dbReference type="ARBA" id="ARBA00023121"/>
    </source>
</evidence>
<keyword evidence="7" id="KW-0446">Lipid-binding</keyword>
<dbReference type="VEuPathDB" id="FungiDB:MSYG_3234"/>
<dbReference type="InterPro" id="IPR001683">
    <property type="entry name" value="PX_dom"/>
</dbReference>
<evidence type="ECO:0000256" key="9">
    <source>
        <dbReference type="SAM" id="MobiDB-lite"/>
    </source>
</evidence>
<proteinExistence type="inferred from homology"/>
<evidence type="ECO:0000256" key="1">
    <source>
        <dbReference type="ARBA" id="ARBA00004481"/>
    </source>
</evidence>
<comment type="subcellular location">
    <subcellularLocation>
        <location evidence="1">Endosome membrane</location>
        <topology evidence="1">Peripheral membrane protein</topology>
    </subcellularLocation>
</comment>
<keyword evidence="8" id="KW-0472">Membrane</keyword>
<feature type="domain" description="PX" evidence="10">
    <location>
        <begin position="39"/>
        <end position="158"/>
    </location>
</feature>
<feature type="compositionally biased region" description="Low complexity" evidence="9">
    <location>
        <begin position="407"/>
        <end position="416"/>
    </location>
</feature>
<sequence length="555" mass="62004">MTEPGSASGVKSMATTLTLNENDESAVHGSAPHGALTPADESSPIRIVDAISSSEFSKTSYIVYVIVSPGHESKRRYSDFEALREALVELHPTLILPPLPSKHTLVDYATKQGRAKSDPALLARRKRMLERFLRRIDTHPVLRIDVVFRRFLDARYTWHEITRLPPLSTLPKNNLAAPPQNPADPDAPVCYSVLPLPLHPGKLAAPHKRFQESEAFTDRFQTHMGHTMEPANRRLMRRWYDIAADMADMGALLNAQSVAEHHRALATAFERTGQAADTNYLSLTEMLAGWEAQIAEPLYEYTQYASILQRIIRWRHLKHQQFELAQEMLEDKRRRLHELERIEANSARLMQALENGGHGLVPRATPVRAAAPTVSVYGRAAEDEEDEEEPPAAAEPEPPAPAPKPQPAARADASAPAPAPAPSPARRGFLGSLSDSLAQMMDMNSDSTRQSSISRLREETILLQEAMDLTAKDLDFCNRTIQASLDRFQRLKVADFRQLMLDLVRLHRDMCAKNLEAWRAAKEAVDEVGPDAWAGMPEAHLAPKRRGPHAWRPDA</sequence>
<dbReference type="GO" id="GO:0005829">
    <property type="term" value="C:cytosol"/>
    <property type="evidence" value="ECO:0007669"/>
    <property type="project" value="GOC"/>
</dbReference>
<dbReference type="EMBL" id="LT671825">
    <property type="protein sequence ID" value="SHO78886.1"/>
    <property type="molecule type" value="Genomic_DNA"/>
</dbReference>
<dbReference type="GO" id="GO:0006914">
    <property type="term" value="P:autophagy"/>
    <property type="evidence" value="ECO:0007669"/>
    <property type="project" value="UniProtKB-KW"/>
</dbReference>
<evidence type="ECO:0000259" key="10">
    <source>
        <dbReference type="PROSITE" id="PS50195"/>
    </source>
</evidence>
<dbReference type="CDD" id="cd06867">
    <property type="entry name" value="PX_SNX41_42"/>
    <property type="match status" value="1"/>
</dbReference>
<evidence type="ECO:0000256" key="5">
    <source>
        <dbReference type="ARBA" id="ARBA00022927"/>
    </source>
</evidence>